<evidence type="ECO:0000259" key="3">
    <source>
        <dbReference type="PROSITE" id="PS50076"/>
    </source>
</evidence>
<dbReference type="Pfam" id="PF00226">
    <property type="entry name" value="DnaJ"/>
    <property type="match status" value="1"/>
</dbReference>
<dbReference type="Proteomes" id="UP000355283">
    <property type="component" value="Unassembled WGS sequence"/>
</dbReference>
<dbReference type="OrthoDB" id="552049at2759"/>
<dbReference type="PRINTS" id="PR00625">
    <property type="entry name" value="JDOMAIN"/>
</dbReference>
<dbReference type="PROSITE" id="PS50076">
    <property type="entry name" value="DNAJ_2"/>
    <property type="match status" value="1"/>
</dbReference>
<dbReference type="CDD" id="cd06257">
    <property type="entry name" value="DnaJ"/>
    <property type="match status" value="1"/>
</dbReference>
<keyword evidence="1" id="KW-0143">Chaperone</keyword>
<dbReference type="SUPFAM" id="SSF46565">
    <property type="entry name" value="Chaperone J-domain"/>
    <property type="match status" value="1"/>
</dbReference>
<dbReference type="PANTHER" id="PTHR43096:SF52">
    <property type="entry name" value="DNAJ HOMOLOG 1, MITOCHONDRIAL-RELATED"/>
    <property type="match status" value="1"/>
</dbReference>
<feature type="transmembrane region" description="Helical" evidence="2">
    <location>
        <begin position="37"/>
        <end position="54"/>
    </location>
</feature>
<proteinExistence type="predicted"/>
<dbReference type="GO" id="GO:0051082">
    <property type="term" value="F:unfolded protein binding"/>
    <property type="evidence" value="ECO:0007669"/>
    <property type="project" value="TreeGrafter"/>
</dbReference>
<evidence type="ECO:0000256" key="2">
    <source>
        <dbReference type="SAM" id="Phobius"/>
    </source>
</evidence>
<dbReference type="AlphaFoldDB" id="A0A4D9D5F1"/>
<dbReference type="EMBL" id="SDOX01000011">
    <property type="protein sequence ID" value="TFJ85597.1"/>
    <property type="molecule type" value="Genomic_DNA"/>
</dbReference>
<dbReference type="PANTHER" id="PTHR43096">
    <property type="entry name" value="DNAJ HOMOLOG 1, MITOCHONDRIAL-RELATED"/>
    <property type="match status" value="1"/>
</dbReference>
<organism evidence="4 5">
    <name type="scientific">Nannochloropsis salina CCMP1776</name>
    <dbReference type="NCBI Taxonomy" id="1027361"/>
    <lineage>
        <taxon>Eukaryota</taxon>
        <taxon>Sar</taxon>
        <taxon>Stramenopiles</taxon>
        <taxon>Ochrophyta</taxon>
        <taxon>Eustigmatophyceae</taxon>
        <taxon>Eustigmatales</taxon>
        <taxon>Monodopsidaceae</taxon>
        <taxon>Microchloropsis</taxon>
        <taxon>Microchloropsis salina</taxon>
    </lineage>
</organism>
<sequence length="358" mass="40409">MSQGEDGLVSFFFYILFVYPLTSWFLKPGRFPRKRGLTYAISFLAILALGKTYLEFQDRGPNHYNELHITRASTPLEIKKAYKKMSLELHPDKNKSPTAAEEFARVKEAYDTLMDPELREVYNKFGAEGIKQNRRFDETQLLLEIAVFYVTWGMLAFVLTLGKASSTARNWIYTGQIAMLIAEISLMLQETKLPSWLLPMWTEHEFVFLMRSLFPAFMNGCRCLCGFLYVDVDEQARQKMEHLEAQNKDILMVLRDIQVNMQSIQASGGSGGNYRSLGGGSSAAGTLSGGPVIKATPTGKIKEMEERLRQQRERGSSRVSEPVKAGAAEKAGGGFQVWWAILLYVVFHFVFANNSGNS</sequence>
<dbReference type="GO" id="GO:0042026">
    <property type="term" value="P:protein refolding"/>
    <property type="evidence" value="ECO:0007669"/>
    <property type="project" value="TreeGrafter"/>
</dbReference>
<keyword evidence="2" id="KW-0472">Membrane</keyword>
<gene>
    <name evidence="4" type="ORF">NSK_003106</name>
</gene>
<dbReference type="InterPro" id="IPR001623">
    <property type="entry name" value="DnaJ_domain"/>
</dbReference>
<protein>
    <recommendedName>
        <fullName evidence="3">J domain-containing protein</fullName>
    </recommendedName>
</protein>
<feature type="transmembrane region" description="Helical" evidence="2">
    <location>
        <begin position="334"/>
        <end position="352"/>
    </location>
</feature>
<dbReference type="InterPro" id="IPR018253">
    <property type="entry name" value="DnaJ_domain_CS"/>
</dbReference>
<dbReference type="PROSITE" id="PS00636">
    <property type="entry name" value="DNAJ_1"/>
    <property type="match status" value="1"/>
</dbReference>
<feature type="transmembrane region" description="Helical" evidence="2">
    <location>
        <begin position="141"/>
        <end position="159"/>
    </location>
</feature>
<feature type="transmembrane region" description="Helical" evidence="2">
    <location>
        <begin position="208"/>
        <end position="230"/>
    </location>
</feature>
<evidence type="ECO:0000256" key="1">
    <source>
        <dbReference type="ARBA" id="ARBA00023186"/>
    </source>
</evidence>
<reference evidence="4 5" key="1">
    <citation type="submission" date="2019-01" db="EMBL/GenBank/DDBJ databases">
        <title>Nuclear Genome Assembly of the Microalgal Biofuel strain Nannochloropsis salina CCMP1776.</title>
        <authorList>
            <person name="Hovde B."/>
        </authorList>
    </citation>
    <scope>NUCLEOTIDE SEQUENCE [LARGE SCALE GENOMIC DNA]</scope>
    <source>
        <strain evidence="4 5">CCMP1776</strain>
    </source>
</reference>
<keyword evidence="2" id="KW-0812">Transmembrane</keyword>
<keyword evidence="5" id="KW-1185">Reference proteome</keyword>
<dbReference type="Gene3D" id="1.10.287.110">
    <property type="entry name" value="DnaJ domain"/>
    <property type="match status" value="1"/>
</dbReference>
<dbReference type="InterPro" id="IPR036869">
    <property type="entry name" value="J_dom_sf"/>
</dbReference>
<keyword evidence="2" id="KW-1133">Transmembrane helix</keyword>
<feature type="transmembrane region" description="Helical" evidence="2">
    <location>
        <begin position="6"/>
        <end position="25"/>
    </location>
</feature>
<comment type="caution">
    <text evidence="4">The sequence shown here is derived from an EMBL/GenBank/DDBJ whole genome shotgun (WGS) entry which is preliminary data.</text>
</comment>
<dbReference type="SMART" id="SM00271">
    <property type="entry name" value="DnaJ"/>
    <property type="match status" value="1"/>
</dbReference>
<dbReference type="GO" id="GO:0005737">
    <property type="term" value="C:cytoplasm"/>
    <property type="evidence" value="ECO:0007669"/>
    <property type="project" value="TreeGrafter"/>
</dbReference>
<name>A0A4D9D5F1_9STRA</name>
<evidence type="ECO:0000313" key="4">
    <source>
        <dbReference type="EMBL" id="TFJ85597.1"/>
    </source>
</evidence>
<feature type="domain" description="J" evidence="3">
    <location>
        <begin position="62"/>
        <end position="126"/>
    </location>
</feature>
<accession>A0A4D9D5F1</accession>
<evidence type="ECO:0000313" key="5">
    <source>
        <dbReference type="Proteomes" id="UP000355283"/>
    </source>
</evidence>